<dbReference type="GO" id="GO:0016301">
    <property type="term" value="F:kinase activity"/>
    <property type="evidence" value="ECO:0007669"/>
    <property type="project" value="UniProtKB-KW"/>
</dbReference>
<evidence type="ECO:0000256" key="2">
    <source>
        <dbReference type="ARBA" id="ARBA00008663"/>
    </source>
</evidence>
<dbReference type="InterPro" id="IPR015813">
    <property type="entry name" value="Pyrv/PenolPyrv_kinase-like_dom"/>
</dbReference>
<comment type="caution">
    <text evidence="13">The sequence shown here is derived from an EMBL/GenBank/DDBJ whole genome shotgun (WGS) entry which is preliminary data.</text>
</comment>
<dbReference type="Gene3D" id="2.40.33.10">
    <property type="entry name" value="PK beta-barrel domain-like"/>
    <property type="match status" value="1"/>
</dbReference>
<name>A0A5C8KD95_9BACT</name>
<comment type="pathway">
    <text evidence="1">Carbohydrate degradation; glycolysis; pyruvate from D-glyceraldehyde 3-phosphate: step 5/5.</text>
</comment>
<evidence type="ECO:0000256" key="1">
    <source>
        <dbReference type="ARBA" id="ARBA00004997"/>
    </source>
</evidence>
<evidence type="ECO:0000259" key="12">
    <source>
        <dbReference type="Pfam" id="PF00224"/>
    </source>
</evidence>
<keyword evidence="6" id="KW-0547">Nucleotide-binding</keyword>
<feature type="non-terminal residue" evidence="13">
    <location>
        <position position="373"/>
    </location>
</feature>
<dbReference type="InterPro" id="IPR040442">
    <property type="entry name" value="Pyrv_kinase-like_dom_sf"/>
</dbReference>
<accession>A0A5C8KD95</accession>
<keyword evidence="7 13" id="KW-0418">Kinase</keyword>
<proteinExistence type="inferred from homology"/>
<dbReference type="RefSeq" id="WP_255474023.1">
    <property type="nucleotide sequence ID" value="NZ_VRTY01000005.1"/>
</dbReference>
<dbReference type="InterPro" id="IPR001697">
    <property type="entry name" value="Pyr_Knase"/>
</dbReference>
<evidence type="ECO:0000256" key="3">
    <source>
        <dbReference type="ARBA" id="ARBA00012142"/>
    </source>
</evidence>
<dbReference type="EMBL" id="VRTY01000005">
    <property type="protein sequence ID" value="TXK52046.1"/>
    <property type="molecule type" value="Genomic_DNA"/>
</dbReference>
<evidence type="ECO:0000256" key="7">
    <source>
        <dbReference type="ARBA" id="ARBA00022777"/>
    </source>
</evidence>
<keyword evidence="9" id="KW-0460">Magnesium</keyword>
<dbReference type="UniPathway" id="UPA00109">
    <property type="reaction ID" value="UER00188"/>
</dbReference>
<dbReference type="InterPro" id="IPR015793">
    <property type="entry name" value="Pyrv_Knase_brl"/>
</dbReference>
<evidence type="ECO:0000313" key="14">
    <source>
        <dbReference type="Proteomes" id="UP000321926"/>
    </source>
</evidence>
<dbReference type="SUPFAM" id="SSF51621">
    <property type="entry name" value="Phosphoenolpyruvate/pyruvate domain"/>
    <property type="match status" value="1"/>
</dbReference>
<dbReference type="InterPro" id="IPR015806">
    <property type="entry name" value="Pyrv_Knase_insert_dom_sf"/>
</dbReference>
<organism evidence="13 14">
    <name type="scientific">Pontibacter qinzhouensis</name>
    <dbReference type="NCBI Taxonomy" id="2603253"/>
    <lineage>
        <taxon>Bacteria</taxon>
        <taxon>Pseudomonadati</taxon>
        <taxon>Bacteroidota</taxon>
        <taxon>Cytophagia</taxon>
        <taxon>Cytophagales</taxon>
        <taxon>Hymenobacteraceae</taxon>
        <taxon>Pontibacter</taxon>
    </lineage>
</organism>
<evidence type="ECO:0000313" key="13">
    <source>
        <dbReference type="EMBL" id="TXK52046.1"/>
    </source>
</evidence>
<keyword evidence="10" id="KW-0324">Glycolysis</keyword>
<comment type="similarity">
    <text evidence="2">Belongs to the pyruvate kinase family.</text>
</comment>
<evidence type="ECO:0000256" key="9">
    <source>
        <dbReference type="ARBA" id="ARBA00022842"/>
    </source>
</evidence>
<evidence type="ECO:0000256" key="10">
    <source>
        <dbReference type="ARBA" id="ARBA00023152"/>
    </source>
</evidence>
<evidence type="ECO:0000256" key="4">
    <source>
        <dbReference type="ARBA" id="ARBA00022679"/>
    </source>
</evidence>
<keyword evidence="5" id="KW-0479">Metal-binding</keyword>
<dbReference type="PANTHER" id="PTHR11817">
    <property type="entry name" value="PYRUVATE KINASE"/>
    <property type="match status" value="1"/>
</dbReference>
<keyword evidence="14" id="KW-1185">Reference proteome</keyword>
<feature type="domain" description="Pyruvate kinase barrel" evidence="12">
    <location>
        <begin position="130"/>
        <end position="220"/>
    </location>
</feature>
<keyword evidence="8" id="KW-0067">ATP-binding</keyword>
<sequence>MHPDKEKFLDMLHQLEALQTDAMQLEHKFTSTTEQTHEAFRKSARNLLHYLALRQHDIRELQENLAEIGLSSLGRAEGHVLASLQAVHNQLSYLLDREKTEWHTPVAFQENRVLSEQHTHNLLGPKPAQRHTRIMVTFSSEFAENDQLVSRLLKAGMNCARINCAHDDASTWASMIANIRKAEKEQGTSCKILMDLMGPKLRTGPLQPGPKLVVIQPVQDLQGKISSPATVWLAPADAPPPPTADAKLTVAMAWLEQLQEGDEIRFKDTRSRKRTLTVTKKEKNGVLAHLFKTSYVAAGTKLSLNNEAVTEKETTVGDLPVIELPIVLLKDDFLELTKDQLPGEPAQFDASGRVVKPAHIPCTLPEVFTQAKP</sequence>
<dbReference type="Gene3D" id="3.20.20.60">
    <property type="entry name" value="Phosphoenolpyruvate-binding domains"/>
    <property type="match status" value="1"/>
</dbReference>
<evidence type="ECO:0000256" key="5">
    <source>
        <dbReference type="ARBA" id="ARBA00022723"/>
    </source>
</evidence>
<dbReference type="GO" id="GO:0004743">
    <property type="term" value="F:pyruvate kinase activity"/>
    <property type="evidence" value="ECO:0007669"/>
    <property type="project" value="UniProtKB-EC"/>
</dbReference>
<dbReference type="GO" id="GO:0030955">
    <property type="term" value="F:potassium ion binding"/>
    <property type="evidence" value="ECO:0007669"/>
    <property type="project" value="InterPro"/>
</dbReference>
<dbReference type="AlphaFoldDB" id="A0A5C8KD95"/>
<evidence type="ECO:0000256" key="8">
    <source>
        <dbReference type="ARBA" id="ARBA00022840"/>
    </source>
</evidence>
<reference evidence="13 14" key="1">
    <citation type="submission" date="2019-08" db="EMBL/GenBank/DDBJ databases">
        <authorList>
            <person name="Shi S."/>
        </authorList>
    </citation>
    <scope>NUCLEOTIDE SEQUENCE [LARGE SCALE GENOMIC DNA]</scope>
    <source>
        <strain evidence="13 14">GY10130</strain>
    </source>
</reference>
<protein>
    <recommendedName>
        <fullName evidence="3">pyruvate kinase</fullName>
        <ecNumber evidence="3">2.7.1.40</ecNumber>
    </recommendedName>
</protein>
<evidence type="ECO:0000256" key="11">
    <source>
        <dbReference type="ARBA" id="ARBA00023317"/>
    </source>
</evidence>
<dbReference type="Pfam" id="PF00224">
    <property type="entry name" value="PK"/>
    <property type="match status" value="1"/>
</dbReference>
<gene>
    <name evidence="13" type="ORF">FVR03_01915</name>
</gene>
<dbReference type="Proteomes" id="UP000321926">
    <property type="component" value="Unassembled WGS sequence"/>
</dbReference>
<dbReference type="EC" id="2.7.1.40" evidence="3"/>
<dbReference type="GO" id="GO:0005524">
    <property type="term" value="F:ATP binding"/>
    <property type="evidence" value="ECO:0007669"/>
    <property type="project" value="UniProtKB-KW"/>
</dbReference>
<keyword evidence="11 13" id="KW-0670">Pyruvate</keyword>
<keyword evidence="4" id="KW-0808">Transferase</keyword>
<dbReference type="GO" id="GO:0000287">
    <property type="term" value="F:magnesium ion binding"/>
    <property type="evidence" value="ECO:0007669"/>
    <property type="project" value="InterPro"/>
</dbReference>
<evidence type="ECO:0000256" key="6">
    <source>
        <dbReference type="ARBA" id="ARBA00022741"/>
    </source>
</evidence>